<comment type="caution">
    <text evidence="11">The sequence shown here is derived from an EMBL/GenBank/DDBJ whole genome shotgun (WGS) entry which is preliminary data.</text>
</comment>
<dbReference type="GO" id="GO:0045493">
    <property type="term" value="P:xylan catabolic process"/>
    <property type="evidence" value="ECO:0007669"/>
    <property type="project" value="UniProtKB-KW"/>
</dbReference>
<dbReference type="GO" id="GO:0046872">
    <property type="term" value="F:metal ion binding"/>
    <property type="evidence" value="ECO:0007669"/>
    <property type="project" value="UniProtKB-KW"/>
</dbReference>
<keyword evidence="4" id="KW-0479">Metal-binding</keyword>
<comment type="catalytic activity">
    <reaction evidence="9">
        <text>feruloyl-polysaccharide + H2O = ferulate + polysaccharide.</text>
        <dbReference type="EC" id="3.1.1.73"/>
    </reaction>
</comment>
<dbReference type="InterPro" id="IPR029058">
    <property type="entry name" value="AB_hydrolase_fold"/>
</dbReference>
<dbReference type="InterPro" id="IPR011118">
    <property type="entry name" value="Tannase/feruloyl_esterase"/>
</dbReference>
<keyword evidence="7" id="KW-0106">Calcium</keyword>
<sequence length="414" mass="45877">GIKYEDLAYTSANGFAAVGANNGKNGTGGLPFYHHPETVIDFAWRSLHTTAQTGKAMTKAFYNAPYSKSYYLGCSLGGRQGVGSAEKFPQDFDGIVAGAPGVDFNNLVSWRARFFTITGALGSPNFISATAWKTWIHDEVLKQCDSIDGVKDGIIEDPTLCAFDPSTLLCAGNSTEKCLHENQVDQLKSIFSDYRYLDGELIFPAMQPGSEVGAVDRLYAGAPFPYSEDWFKYVIYSNSSWSDSTFNFTDARVSNAANPGHIRTYPRSLPAFESRGSKLLIYHGQQDTQITSFNSNRFYAHLKGRRTYDDMDKWIRFFRVSGMNHCNGGPGAWVFGQGGNTAAAGIPFEADRNVLKAIVDWVERDVAPEYLEGTKFVNDTVSLGEDFRRRHCKYPLRNTYVGGDYKAPASWKCS</sequence>
<dbReference type="EC" id="3.1.1.-" evidence="10"/>
<evidence type="ECO:0000256" key="7">
    <source>
        <dbReference type="ARBA" id="ARBA00022837"/>
    </source>
</evidence>
<evidence type="ECO:0000256" key="5">
    <source>
        <dbReference type="ARBA" id="ARBA00022729"/>
    </source>
</evidence>
<evidence type="ECO:0000313" key="11">
    <source>
        <dbReference type="EMBL" id="KAF2029366.1"/>
    </source>
</evidence>
<dbReference type="GO" id="GO:0030600">
    <property type="term" value="F:feruloyl esterase activity"/>
    <property type="evidence" value="ECO:0007669"/>
    <property type="project" value="UniProtKB-EC"/>
</dbReference>
<evidence type="ECO:0000256" key="10">
    <source>
        <dbReference type="RuleBase" id="RU361238"/>
    </source>
</evidence>
<dbReference type="EMBL" id="ML978201">
    <property type="protein sequence ID" value="KAF2029366.1"/>
    <property type="molecule type" value="Genomic_DNA"/>
</dbReference>
<evidence type="ECO:0000256" key="3">
    <source>
        <dbReference type="ARBA" id="ARBA00022651"/>
    </source>
</evidence>
<protein>
    <recommendedName>
        <fullName evidence="10">Carboxylic ester hydrolase</fullName>
        <ecNumber evidence="10">3.1.1.-</ecNumber>
    </recommendedName>
</protein>
<proteinExistence type="inferred from homology"/>
<dbReference type="OrthoDB" id="3039123at2759"/>
<dbReference type="SUPFAM" id="SSF53474">
    <property type="entry name" value="alpha/beta-Hydrolases"/>
    <property type="match status" value="1"/>
</dbReference>
<reference evidence="11" key="1">
    <citation type="journal article" date="2020" name="Stud. Mycol.">
        <title>101 Dothideomycetes genomes: a test case for predicting lifestyles and emergence of pathogens.</title>
        <authorList>
            <person name="Haridas S."/>
            <person name="Albert R."/>
            <person name="Binder M."/>
            <person name="Bloem J."/>
            <person name="Labutti K."/>
            <person name="Salamov A."/>
            <person name="Andreopoulos B."/>
            <person name="Baker S."/>
            <person name="Barry K."/>
            <person name="Bills G."/>
            <person name="Bluhm B."/>
            <person name="Cannon C."/>
            <person name="Castanera R."/>
            <person name="Culley D."/>
            <person name="Daum C."/>
            <person name="Ezra D."/>
            <person name="Gonzalez J."/>
            <person name="Henrissat B."/>
            <person name="Kuo A."/>
            <person name="Liang C."/>
            <person name="Lipzen A."/>
            <person name="Lutzoni F."/>
            <person name="Magnuson J."/>
            <person name="Mondo S."/>
            <person name="Nolan M."/>
            <person name="Ohm R."/>
            <person name="Pangilinan J."/>
            <person name="Park H.-J."/>
            <person name="Ramirez L."/>
            <person name="Alfaro M."/>
            <person name="Sun H."/>
            <person name="Tritt A."/>
            <person name="Yoshinaga Y."/>
            <person name="Zwiers L.-H."/>
            <person name="Turgeon B."/>
            <person name="Goodwin S."/>
            <person name="Spatafora J."/>
            <person name="Crous P."/>
            <person name="Grigoriev I."/>
        </authorList>
    </citation>
    <scope>NUCLEOTIDE SEQUENCE</scope>
    <source>
        <strain evidence="11">CBS 110217</strain>
    </source>
</reference>
<evidence type="ECO:0000256" key="6">
    <source>
        <dbReference type="ARBA" id="ARBA00022801"/>
    </source>
</evidence>
<dbReference type="PANTHER" id="PTHR33938:SF15">
    <property type="entry name" value="FERULOYL ESTERASE B-RELATED"/>
    <property type="match status" value="1"/>
</dbReference>
<comment type="similarity">
    <text evidence="1 10">Belongs to the tannase family.</text>
</comment>
<evidence type="ECO:0000256" key="9">
    <source>
        <dbReference type="ARBA" id="ARBA00034075"/>
    </source>
</evidence>
<keyword evidence="12" id="KW-1185">Reference proteome</keyword>
<keyword evidence="3" id="KW-0858">Xylan degradation</keyword>
<keyword evidence="3" id="KW-0624">Polysaccharide degradation</keyword>
<keyword evidence="2" id="KW-0719">Serine esterase</keyword>
<keyword evidence="8" id="KW-1015">Disulfide bond</keyword>
<keyword evidence="5" id="KW-0732">Signal</keyword>
<evidence type="ECO:0000256" key="4">
    <source>
        <dbReference type="ARBA" id="ARBA00022723"/>
    </source>
</evidence>
<dbReference type="AlphaFoldDB" id="A0A9P4H6Z8"/>
<evidence type="ECO:0000256" key="8">
    <source>
        <dbReference type="ARBA" id="ARBA00023157"/>
    </source>
</evidence>
<keyword evidence="3" id="KW-0119">Carbohydrate metabolism</keyword>
<evidence type="ECO:0000256" key="2">
    <source>
        <dbReference type="ARBA" id="ARBA00022487"/>
    </source>
</evidence>
<keyword evidence="6 10" id="KW-0378">Hydrolase</keyword>
<organism evidence="11 12">
    <name type="scientific">Setomelanomma holmii</name>
    <dbReference type="NCBI Taxonomy" id="210430"/>
    <lineage>
        <taxon>Eukaryota</taxon>
        <taxon>Fungi</taxon>
        <taxon>Dikarya</taxon>
        <taxon>Ascomycota</taxon>
        <taxon>Pezizomycotina</taxon>
        <taxon>Dothideomycetes</taxon>
        <taxon>Pleosporomycetidae</taxon>
        <taxon>Pleosporales</taxon>
        <taxon>Pleosporineae</taxon>
        <taxon>Phaeosphaeriaceae</taxon>
        <taxon>Setomelanomma</taxon>
    </lineage>
</organism>
<dbReference type="PANTHER" id="PTHR33938">
    <property type="entry name" value="FERULOYL ESTERASE B-RELATED"/>
    <property type="match status" value="1"/>
</dbReference>
<dbReference type="Pfam" id="PF07519">
    <property type="entry name" value="Tannase"/>
    <property type="match status" value="1"/>
</dbReference>
<name>A0A9P4H6Z8_9PLEO</name>
<evidence type="ECO:0000256" key="1">
    <source>
        <dbReference type="ARBA" id="ARBA00006249"/>
    </source>
</evidence>
<feature type="non-terminal residue" evidence="11">
    <location>
        <position position="1"/>
    </location>
</feature>
<evidence type="ECO:0000313" key="12">
    <source>
        <dbReference type="Proteomes" id="UP000799777"/>
    </source>
</evidence>
<accession>A0A9P4H6Z8</accession>
<dbReference type="Proteomes" id="UP000799777">
    <property type="component" value="Unassembled WGS sequence"/>
</dbReference>
<gene>
    <name evidence="11" type="ORF">EK21DRAFT_67792</name>
</gene>
<dbReference type="Gene3D" id="3.40.50.1820">
    <property type="entry name" value="alpha/beta hydrolase"/>
    <property type="match status" value="1"/>
</dbReference>